<feature type="region of interest" description="Disordered" evidence="2">
    <location>
        <begin position="482"/>
        <end position="506"/>
    </location>
</feature>
<feature type="region of interest" description="Disordered" evidence="2">
    <location>
        <begin position="846"/>
        <end position="1025"/>
    </location>
</feature>
<feature type="compositionally biased region" description="Polar residues" evidence="2">
    <location>
        <begin position="761"/>
        <end position="772"/>
    </location>
</feature>
<feature type="region of interest" description="Disordered" evidence="2">
    <location>
        <begin position="1038"/>
        <end position="1070"/>
    </location>
</feature>
<feature type="compositionally biased region" description="Basic residues" evidence="2">
    <location>
        <begin position="852"/>
        <end position="861"/>
    </location>
</feature>
<organism evidence="4 5">
    <name type="scientific">Wallemia ichthyophaga</name>
    <dbReference type="NCBI Taxonomy" id="245174"/>
    <lineage>
        <taxon>Eukaryota</taxon>
        <taxon>Fungi</taxon>
        <taxon>Dikarya</taxon>
        <taxon>Basidiomycota</taxon>
        <taxon>Wallemiomycotina</taxon>
        <taxon>Wallemiomycetes</taxon>
        <taxon>Wallemiales</taxon>
        <taxon>Wallemiaceae</taxon>
        <taxon>Wallemia</taxon>
    </lineage>
</organism>
<name>A0A4T0HMM2_WALIC</name>
<feature type="compositionally biased region" description="Basic and acidic residues" evidence="2">
    <location>
        <begin position="730"/>
        <end position="739"/>
    </location>
</feature>
<feature type="compositionally biased region" description="Low complexity" evidence="2">
    <location>
        <begin position="911"/>
        <end position="921"/>
    </location>
</feature>
<accession>A0A4T0HMM2</accession>
<feature type="region of interest" description="Disordered" evidence="2">
    <location>
        <begin position="123"/>
        <end position="177"/>
    </location>
</feature>
<dbReference type="CDD" id="cd17731">
    <property type="entry name" value="BRCT_TopBP1_rpt2_like"/>
    <property type="match status" value="1"/>
</dbReference>
<sequence>MSESININIPERGRQRSSSESEAGSSNSYSASNSNSHSTSVKAALPTRSPFSAQPFRESATHQTSPTSPTSTPPQALAIPPPRRLSGSFEFSGQPSPAASTGNTNAAGISNMFRRFSFKGTNQPVANNTLNTIPAKQPLQTEITPTRPQSHNRRKSEQKRPVSPMDNDDINDNNNVLHFSKYPLRGHLSRKIPNVKLKPRPAVSLKDSQAVVDDDLRDEDDAQHTYPTPASEKPLTNFVFCSTGILNRSELQKKVIEMGASFESSFTDNVTHLIAIDFGSPKYNCAVRLGAVVITPAFIDQCYLEWLDGENVDTRSLAQKHALKPFANLTVSMSGIGAGPTRQQFERSLISNGANVSRDLHKQCTHLVTENTTSAKVKWAKNYNAANANTHNIHIVWTEWISACQNINGRLPESDFSVDGQRPNADAFRLSQIPQPLLPHDTHVAKKRSFVEQPGNEDLERAVVKKSRVAKESLVEGILSQATRENEVDKSVNDAPPPVKGAHEIQRVPTAQSASFLTNSRSFNAPQSSSTHTHSHQPASSAEQKKVFTNYTFSHRGFEKSKSHRLDLELEKYGASVTNSVNLADLTIVPFNSGTTFTAQMSSLAVTECWVERCMYEGVIVPYNRNPLYRPIDMPVIAPSSICLTFSGLDECERTHVVRLFKSLGIHTRTSYPREVTHLVSVIPPRGKRYDRAVEWRNPVIDVRWVWEMASSGHMPPLADFTWGKGERSVAGENKKAEETNFLASDDEDSDAKMNVGGNIGSNDSANVSNFSGPPPKQMEMEMEMEDKQQQQQSQPKPHHSQHSPSSHTNIPLRKTHSSNPFKIRDSGAGLHDSILQLLKQEGEKIYPALGKTKKRPRLKRTSTGDSRGGSETPAPVEQQTDEAGSSNSSRRGGDMGDHQNSTVVAKPKPKSTTLTSSPLSSPSPPPSLSQPPTQSQSQSNGVVNESLRIMYDDPKARNERKRILQALTNTNSSDPHSSNSNGKSNSNGISSGGNGNGVEGINSQSNSQSHPNVITGVSRSDENEGDVMYRFAREDFEKPIAETRPRRGAAKEGIDKINQQYDPTQLDEF</sequence>
<dbReference type="SMART" id="SM00292">
    <property type="entry name" value="BRCT"/>
    <property type="match status" value="4"/>
</dbReference>
<feature type="domain" description="BRCT" evidence="3">
    <location>
        <begin position="646"/>
        <end position="723"/>
    </location>
</feature>
<feature type="domain" description="BRCT" evidence="3">
    <location>
        <begin position="321"/>
        <end position="418"/>
    </location>
</feature>
<dbReference type="AlphaFoldDB" id="A0A4T0HMM2"/>
<gene>
    <name evidence="4" type="ORF">E3P90_00943</name>
</gene>
<feature type="compositionally biased region" description="Polar residues" evidence="2">
    <location>
        <begin position="878"/>
        <end position="891"/>
    </location>
</feature>
<keyword evidence="1" id="KW-0677">Repeat</keyword>
<feature type="region of interest" description="Disordered" evidence="2">
    <location>
        <begin position="730"/>
        <end position="828"/>
    </location>
</feature>
<dbReference type="PROSITE" id="PS50172">
    <property type="entry name" value="BRCT"/>
    <property type="match status" value="4"/>
</dbReference>
<feature type="compositionally biased region" description="Low complexity" evidence="2">
    <location>
        <begin position="64"/>
        <end position="74"/>
    </location>
</feature>
<comment type="caution">
    <text evidence="4">The sequence shown here is derived from an EMBL/GenBank/DDBJ whole genome shotgun (WGS) entry which is preliminary data.</text>
</comment>
<reference evidence="4 5" key="1">
    <citation type="submission" date="2019-03" db="EMBL/GenBank/DDBJ databases">
        <title>Sequencing 23 genomes of Wallemia ichthyophaga.</title>
        <authorList>
            <person name="Gostincar C."/>
        </authorList>
    </citation>
    <scope>NUCLEOTIDE SEQUENCE [LARGE SCALE GENOMIC DNA]</scope>
    <source>
        <strain evidence="4 5">EXF-8621</strain>
    </source>
</reference>
<feature type="compositionally biased region" description="Low complexity" evidence="2">
    <location>
        <begin position="20"/>
        <end position="40"/>
    </location>
</feature>
<dbReference type="Pfam" id="PF00533">
    <property type="entry name" value="BRCT"/>
    <property type="match status" value="2"/>
</dbReference>
<evidence type="ECO:0000313" key="4">
    <source>
        <dbReference type="EMBL" id="TIB15461.1"/>
    </source>
</evidence>
<feature type="compositionally biased region" description="Polar residues" evidence="2">
    <location>
        <begin position="967"/>
        <end position="977"/>
    </location>
</feature>
<dbReference type="EMBL" id="SPOF01000007">
    <property type="protein sequence ID" value="TIB15461.1"/>
    <property type="molecule type" value="Genomic_DNA"/>
</dbReference>
<dbReference type="GO" id="GO:0007095">
    <property type="term" value="P:mitotic G2 DNA damage checkpoint signaling"/>
    <property type="evidence" value="ECO:0007669"/>
    <property type="project" value="TreeGrafter"/>
</dbReference>
<dbReference type="InterPro" id="IPR036420">
    <property type="entry name" value="BRCT_dom_sf"/>
</dbReference>
<dbReference type="Gene3D" id="3.40.50.10190">
    <property type="entry name" value="BRCT domain"/>
    <property type="match status" value="4"/>
</dbReference>
<dbReference type="Pfam" id="PF12738">
    <property type="entry name" value="PTCB-BRCT"/>
    <property type="match status" value="1"/>
</dbReference>
<evidence type="ECO:0000256" key="2">
    <source>
        <dbReference type="SAM" id="MobiDB-lite"/>
    </source>
</evidence>
<evidence type="ECO:0000256" key="1">
    <source>
        <dbReference type="ARBA" id="ARBA00022737"/>
    </source>
</evidence>
<evidence type="ECO:0000259" key="3">
    <source>
        <dbReference type="PROSITE" id="PS50172"/>
    </source>
</evidence>
<dbReference type="SUPFAM" id="SSF52113">
    <property type="entry name" value="BRCT domain"/>
    <property type="match status" value="3"/>
</dbReference>
<dbReference type="InterPro" id="IPR059215">
    <property type="entry name" value="BRCT2_TopBP1-like"/>
</dbReference>
<evidence type="ECO:0000313" key="5">
    <source>
        <dbReference type="Proteomes" id="UP000306954"/>
    </source>
</evidence>
<dbReference type="Proteomes" id="UP000306954">
    <property type="component" value="Unassembled WGS sequence"/>
</dbReference>
<feature type="compositionally biased region" description="Low complexity" evidence="2">
    <location>
        <begin position="525"/>
        <end position="542"/>
    </location>
</feature>
<dbReference type="InterPro" id="IPR001357">
    <property type="entry name" value="BRCT_dom"/>
</dbReference>
<dbReference type="GO" id="GO:0033314">
    <property type="term" value="P:mitotic DNA replication checkpoint signaling"/>
    <property type="evidence" value="ECO:0007669"/>
    <property type="project" value="TreeGrafter"/>
</dbReference>
<dbReference type="CDD" id="cd00027">
    <property type="entry name" value="BRCT"/>
    <property type="match status" value="1"/>
</dbReference>
<dbReference type="PANTHER" id="PTHR13561">
    <property type="entry name" value="DNA REPLICATION REGULATOR DPB11-RELATED"/>
    <property type="match status" value="1"/>
</dbReference>
<feature type="compositionally biased region" description="Low complexity" evidence="2">
    <location>
        <begin position="931"/>
        <end position="940"/>
    </location>
</feature>
<feature type="region of interest" description="Disordered" evidence="2">
    <location>
        <begin position="521"/>
        <end position="544"/>
    </location>
</feature>
<feature type="region of interest" description="Disordered" evidence="2">
    <location>
        <begin position="1"/>
        <end position="106"/>
    </location>
</feature>
<feature type="compositionally biased region" description="Polar residues" evidence="2">
    <location>
        <begin position="123"/>
        <end position="149"/>
    </location>
</feature>
<dbReference type="GO" id="GO:0006270">
    <property type="term" value="P:DNA replication initiation"/>
    <property type="evidence" value="ECO:0007669"/>
    <property type="project" value="TreeGrafter"/>
</dbReference>
<proteinExistence type="predicted"/>
<feature type="domain" description="BRCT" evidence="3">
    <location>
        <begin position="543"/>
        <end position="628"/>
    </location>
</feature>
<feature type="compositionally biased region" description="Polar residues" evidence="2">
    <location>
        <begin position="1005"/>
        <end position="1019"/>
    </location>
</feature>
<feature type="compositionally biased region" description="Low complexity" evidence="2">
    <location>
        <begin position="978"/>
        <end position="990"/>
    </location>
</feature>
<dbReference type="PANTHER" id="PTHR13561:SF20">
    <property type="entry name" value="DNA TOPOISOMERASE 2-BINDING PROTEIN 1"/>
    <property type="match status" value="1"/>
</dbReference>
<feature type="compositionally biased region" description="Polar residues" evidence="2">
    <location>
        <begin position="89"/>
        <end position="106"/>
    </location>
</feature>
<feature type="compositionally biased region" description="Basic and acidic residues" evidence="2">
    <location>
        <begin position="1038"/>
        <end position="1056"/>
    </location>
</feature>
<feature type="domain" description="BRCT" evidence="3">
    <location>
        <begin position="230"/>
        <end position="303"/>
    </location>
</feature>
<protein>
    <recommendedName>
        <fullName evidence="3">BRCT domain-containing protein</fullName>
    </recommendedName>
</protein>